<accession>A8ZPJ3</accession>
<sequence length="56" mass="6223">MLAGFSVKAMPLIDSVLLGIVISSQLLRHLYNQVFHTVDLNIANVNQQPMDRSSQV</sequence>
<keyword evidence="1" id="KW-0614">Plasmid</keyword>
<evidence type="ECO:0000313" key="2">
    <source>
        <dbReference type="Proteomes" id="UP000000268"/>
    </source>
</evidence>
<geneLocation type="plasmid" evidence="1 2">
    <name>pREB5</name>
</geneLocation>
<dbReference type="EMBL" id="CP000842">
    <property type="protein sequence ID" value="ABW32929.1"/>
    <property type="molecule type" value="Genomic_DNA"/>
</dbReference>
<gene>
    <name evidence="1" type="ordered locus">AM1_E0160</name>
</gene>
<protein>
    <submittedName>
        <fullName evidence="1">Uncharacterized protein</fullName>
    </submittedName>
</protein>
<reference evidence="1 2" key="1">
    <citation type="journal article" date="2008" name="Proc. Natl. Acad. Sci. U.S.A.">
        <title>Niche adaptation and genome expansion in the chlorophyll d-producing cyanobacterium Acaryochloris marina.</title>
        <authorList>
            <person name="Swingley W.D."/>
            <person name="Chen M."/>
            <person name="Cheung P.C."/>
            <person name="Conrad A.L."/>
            <person name="Dejesa L.C."/>
            <person name="Hao J."/>
            <person name="Honchak B.M."/>
            <person name="Karbach L.E."/>
            <person name="Kurdoglu A."/>
            <person name="Lahiri S."/>
            <person name="Mastrian S.D."/>
            <person name="Miyashita H."/>
            <person name="Page L."/>
            <person name="Ramakrishna P."/>
            <person name="Satoh S."/>
            <person name="Sattley W.M."/>
            <person name="Shimada Y."/>
            <person name="Taylor H.L."/>
            <person name="Tomo T."/>
            <person name="Tsuchiya T."/>
            <person name="Wang Z.T."/>
            <person name="Raymond J."/>
            <person name="Mimuro M."/>
            <person name="Blankenship R.E."/>
            <person name="Touchman J.W."/>
        </authorList>
    </citation>
    <scope>NUCLEOTIDE SEQUENCE [LARGE SCALE GENOMIC DNA]</scope>
    <source>
        <strain evidence="2">MBIC 11017</strain>
        <plasmid evidence="2">Plasmid pREB5</plasmid>
    </source>
</reference>
<evidence type="ECO:0000313" key="1">
    <source>
        <dbReference type="EMBL" id="ABW32929.1"/>
    </source>
</evidence>
<dbReference type="AlphaFoldDB" id="A8ZPJ3"/>
<proteinExistence type="predicted"/>
<organism evidence="1 2">
    <name type="scientific">Acaryochloris marina (strain MBIC 11017)</name>
    <dbReference type="NCBI Taxonomy" id="329726"/>
    <lineage>
        <taxon>Bacteria</taxon>
        <taxon>Bacillati</taxon>
        <taxon>Cyanobacteriota</taxon>
        <taxon>Cyanophyceae</taxon>
        <taxon>Acaryochloridales</taxon>
        <taxon>Acaryochloridaceae</taxon>
        <taxon>Acaryochloris</taxon>
    </lineage>
</organism>
<keyword evidence="2" id="KW-1185">Reference proteome</keyword>
<dbReference type="HOGENOM" id="CLU_3003399_0_0_3"/>
<name>A8ZPJ3_ACAM1</name>
<dbReference type="Proteomes" id="UP000000268">
    <property type="component" value="Plasmid pREB5"/>
</dbReference>
<dbReference type="KEGG" id="amr:AM1_E0160"/>